<gene>
    <name evidence="4" type="ORF">DYBT9275_04516</name>
</gene>
<comment type="caution">
    <text evidence="4">The sequence shown here is derived from an EMBL/GenBank/DDBJ whole genome shotgun (WGS) entry which is preliminary data.</text>
</comment>
<evidence type="ECO:0000313" key="4">
    <source>
        <dbReference type="EMBL" id="CAG5009517.1"/>
    </source>
</evidence>
<feature type="domain" description="Glycosyl transferase family 1" evidence="3">
    <location>
        <begin position="184"/>
        <end position="347"/>
    </location>
</feature>
<dbReference type="EMBL" id="CAJRAF010000002">
    <property type="protein sequence ID" value="CAG5009517.1"/>
    <property type="molecule type" value="Genomic_DNA"/>
</dbReference>
<dbReference type="SUPFAM" id="SSF53756">
    <property type="entry name" value="UDP-Glycosyltransferase/glycogen phosphorylase"/>
    <property type="match status" value="1"/>
</dbReference>
<sequence>MKTRVLLLSTVHPSCDPRIVYKIAPSLAQQYQVFCCLPEARQLDENPEINMIRLPHFRSLLFRLLFSHTILLWKCVRLKPGIVHVFVPELIPIAFIFKWLGAVVIYEVQENLYKKFSIKQYNNGKGFQALFKYFDQLARKRFFFIFTEHSYPEDYNDLKYPSAVVHNYVSLPFIDQYTHKRPLSDPPVFFYCGVLSIERCFDVMIEAFARLKSDIPDFTVHLFGPLRFTMAEAEQLPGFNLVRNHLNFYGYTDLRIALRYAEGATAGIALLKPVADYLDSYTTKLFEYMAMELPVLTSDFPLYRTVVEAARCGYCISPYSAELLAEKLLYLFNRKNEALVMGQNGRNAVEERYNWLSEEKILLSFYQKAEKRTFS</sequence>
<dbReference type="PANTHER" id="PTHR12526">
    <property type="entry name" value="GLYCOSYLTRANSFERASE"/>
    <property type="match status" value="1"/>
</dbReference>
<name>A0A916JEK4_9BACT</name>
<dbReference type="PANTHER" id="PTHR12526:SF629">
    <property type="entry name" value="TEICHURONIC ACID BIOSYNTHESIS GLYCOSYLTRANSFERASE TUAH-RELATED"/>
    <property type="match status" value="1"/>
</dbReference>
<dbReference type="Proteomes" id="UP000680038">
    <property type="component" value="Unassembled WGS sequence"/>
</dbReference>
<dbReference type="RefSeq" id="WP_215240886.1">
    <property type="nucleotide sequence ID" value="NZ_CAJRAF010000002.1"/>
</dbReference>
<keyword evidence="1" id="KW-0328">Glycosyltransferase</keyword>
<dbReference type="InterPro" id="IPR001296">
    <property type="entry name" value="Glyco_trans_1"/>
</dbReference>
<reference evidence="4" key="1">
    <citation type="submission" date="2021-04" db="EMBL/GenBank/DDBJ databases">
        <authorList>
            <person name="Rodrigo-Torres L."/>
            <person name="Arahal R. D."/>
            <person name="Lucena T."/>
        </authorList>
    </citation>
    <scope>NUCLEOTIDE SEQUENCE</scope>
    <source>
        <strain evidence="4">CECT 9275</strain>
    </source>
</reference>
<dbReference type="Pfam" id="PF00534">
    <property type="entry name" value="Glycos_transf_1"/>
    <property type="match status" value="1"/>
</dbReference>
<accession>A0A916JEK4</accession>
<organism evidence="4 5">
    <name type="scientific">Dyadobacter helix</name>
    <dbReference type="NCBI Taxonomy" id="2822344"/>
    <lineage>
        <taxon>Bacteria</taxon>
        <taxon>Pseudomonadati</taxon>
        <taxon>Bacteroidota</taxon>
        <taxon>Cytophagia</taxon>
        <taxon>Cytophagales</taxon>
        <taxon>Spirosomataceae</taxon>
        <taxon>Dyadobacter</taxon>
    </lineage>
</organism>
<evidence type="ECO:0000256" key="1">
    <source>
        <dbReference type="ARBA" id="ARBA00022676"/>
    </source>
</evidence>
<dbReference type="Gene3D" id="3.40.50.2000">
    <property type="entry name" value="Glycogen Phosphorylase B"/>
    <property type="match status" value="2"/>
</dbReference>
<dbReference type="GO" id="GO:0016757">
    <property type="term" value="F:glycosyltransferase activity"/>
    <property type="evidence" value="ECO:0007669"/>
    <property type="project" value="UniProtKB-KW"/>
</dbReference>
<evidence type="ECO:0000256" key="2">
    <source>
        <dbReference type="ARBA" id="ARBA00022679"/>
    </source>
</evidence>
<dbReference type="AlphaFoldDB" id="A0A916JEK4"/>
<evidence type="ECO:0000259" key="3">
    <source>
        <dbReference type="Pfam" id="PF00534"/>
    </source>
</evidence>
<proteinExistence type="predicted"/>
<keyword evidence="5" id="KW-1185">Reference proteome</keyword>
<evidence type="ECO:0000313" key="5">
    <source>
        <dbReference type="Proteomes" id="UP000680038"/>
    </source>
</evidence>
<keyword evidence="2" id="KW-0808">Transferase</keyword>
<protein>
    <recommendedName>
        <fullName evidence="3">Glycosyl transferase family 1 domain-containing protein</fullName>
    </recommendedName>
</protein>